<reference evidence="3" key="1">
    <citation type="submission" date="2025-08" db="UniProtKB">
        <authorList>
            <consortium name="RefSeq"/>
        </authorList>
    </citation>
    <scope>IDENTIFICATION</scope>
    <source>
        <tissue evidence="3">Kidney</tissue>
    </source>
</reference>
<dbReference type="Pfam" id="PF15265">
    <property type="entry name" value="FAM196"/>
    <property type="match status" value="1"/>
</dbReference>
<evidence type="ECO:0000313" key="3">
    <source>
        <dbReference type="RefSeq" id="XP_012884074.1"/>
    </source>
</evidence>
<keyword evidence="2" id="KW-1185">Reference proteome</keyword>
<sequence length="515" mass="55689">MAQPSRKVRPALLTRNSLESVEPAKPPQHRRSKSQQVRFKEDGAPTHAPGPPPGGPAGSGKTQAPRPQHPSTCPAAFPRAQRAGGFRNIAVQTSPNLRKHFPVFKRKKLTASKSLVEMPTASSSAIRVNGDLSRQDPAAAPDLAYVKLARRLADGPGRLAAPHPFLPRVSPVVQSNGPVGLCLHGETWRASERATAAAQVPEDICHSPSWKTRASSFSPDSWVPTAVDVCPGDRSKEPTLDSGRPPAHLDVTSSARDPPGTERHNPKPLLSKDHSCEQAPGLLPSQLEEARVPSPPRTHGCPEPDSHGRPAHPGRAPDCPASGDSCQDPGPPAGRSTAASASACQETTARSPARPEAPEPGLPGSRTKPQCQGRERRGLGRVQPAPAELGDLQGRLQTVEESLHSNQEKIKVLLNVIQDLEKARALTEGRNFYRTGQDLNNCSTCQNTACIIYSVEYDFRQQEGRFHRVLQNLGHTEPDDDTPSPPKSPAEAPAPERQDLRRKAKKVKKKCFWWI</sequence>
<dbReference type="RefSeq" id="XP_012884074.1">
    <property type="nucleotide sequence ID" value="XM_013028620.1"/>
</dbReference>
<organism evidence="2 3">
    <name type="scientific">Dipodomys ordii</name>
    <name type="common">Ord's kangaroo rat</name>
    <dbReference type="NCBI Taxonomy" id="10020"/>
    <lineage>
        <taxon>Eukaryota</taxon>
        <taxon>Metazoa</taxon>
        <taxon>Chordata</taxon>
        <taxon>Craniata</taxon>
        <taxon>Vertebrata</taxon>
        <taxon>Euteleostomi</taxon>
        <taxon>Mammalia</taxon>
        <taxon>Eutheria</taxon>
        <taxon>Euarchontoglires</taxon>
        <taxon>Glires</taxon>
        <taxon>Rodentia</taxon>
        <taxon>Castorimorpha</taxon>
        <taxon>Heteromyidae</taxon>
        <taxon>Dipodomyinae</taxon>
        <taxon>Dipodomys</taxon>
    </lineage>
</organism>
<feature type="compositionally biased region" description="Polar residues" evidence="1">
    <location>
        <begin position="209"/>
        <end position="219"/>
    </location>
</feature>
<proteinExistence type="predicted"/>
<dbReference type="InParanoid" id="A0A1S3G730"/>
<gene>
    <name evidence="3" type="primary">Fam196b</name>
</gene>
<evidence type="ECO:0000256" key="1">
    <source>
        <dbReference type="SAM" id="MobiDB-lite"/>
    </source>
</evidence>
<name>A0A1S3G730_DIPOR</name>
<dbReference type="KEGG" id="dord:105994952"/>
<feature type="region of interest" description="Disordered" evidence="1">
    <location>
        <begin position="1"/>
        <end position="92"/>
    </location>
</feature>
<dbReference type="InterPro" id="IPR029337">
    <property type="entry name" value="INSYN2"/>
</dbReference>
<accession>A0A1S3G730</accession>
<dbReference type="PANTHER" id="PTHR28682">
    <property type="entry name" value="INHIBITORY SYNAPTIC FACTOR 2A-RELATED"/>
    <property type="match status" value="1"/>
</dbReference>
<dbReference type="OMA" id="TQVPEYI"/>
<dbReference type="CTD" id="100131897"/>
<feature type="compositionally biased region" description="Basic and acidic residues" evidence="1">
    <location>
        <begin position="259"/>
        <end position="276"/>
    </location>
</feature>
<dbReference type="GeneID" id="105994952"/>
<dbReference type="Proteomes" id="UP000081671">
    <property type="component" value="Unplaced"/>
</dbReference>
<feature type="compositionally biased region" description="Polar residues" evidence="1">
    <location>
        <begin position="337"/>
        <end position="348"/>
    </location>
</feature>
<dbReference type="STRING" id="10020.ENSDORP00000021449"/>
<dbReference type="AlphaFoldDB" id="A0A1S3G730"/>
<protein>
    <submittedName>
        <fullName evidence="3">Protein FAM196B</fullName>
    </submittedName>
</protein>
<dbReference type="OrthoDB" id="8679980at2759"/>
<dbReference type="PANTHER" id="PTHR28682:SF2">
    <property type="entry name" value="PROTEIN INSYN2B"/>
    <property type="match status" value="1"/>
</dbReference>
<feature type="region of interest" description="Disordered" evidence="1">
    <location>
        <begin position="208"/>
        <end position="385"/>
    </location>
</feature>
<evidence type="ECO:0000313" key="2">
    <source>
        <dbReference type="Proteomes" id="UP000081671"/>
    </source>
</evidence>
<feature type="region of interest" description="Disordered" evidence="1">
    <location>
        <begin position="473"/>
        <end position="510"/>
    </location>
</feature>